<dbReference type="AlphaFoldDB" id="F2LXP7"/>
<reference evidence="2" key="2">
    <citation type="submission" date="2011-03" db="EMBL/GenBank/DDBJ databases">
        <title>The complete genome of Hippea maritima DSM 10411.</title>
        <authorList>
            <consortium name="US DOE Joint Genome Institute (JGI-PGF)"/>
            <person name="Lucas S."/>
            <person name="Copeland A."/>
            <person name="Lapidus A."/>
            <person name="Bruce D."/>
            <person name="Goodwin L."/>
            <person name="Pitluck S."/>
            <person name="Peters L."/>
            <person name="Kyrpides N."/>
            <person name="Mavromatis K."/>
            <person name="Pagani I."/>
            <person name="Ivanova N."/>
            <person name="Mikhailova N."/>
            <person name="Lu M."/>
            <person name="Detter J.C."/>
            <person name="Tapia R."/>
            <person name="Han C."/>
            <person name="Land M."/>
            <person name="Hauser L."/>
            <person name="Markowitz V."/>
            <person name="Cheng J.-F."/>
            <person name="Hugenholtz P."/>
            <person name="Woyke T."/>
            <person name="Wu D."/>
            <person name="Spring S."/>
            <person name="Schroeder M."/>
            <person name="Brambilla E."/>
            <person name="Klenk H.-P."/>
            <person name="Eisen J.A."/>
        </authorList>
    </citation>
    <scope>NUCLEOTIDE SEQUENCE [LARGE SCALE GENOMIC DNA]</scope>
    <source>
        <strain evidence="2">ATCC 700847 / DSM 10411 / MH2</strain>
    </source>
</reference>
<dbReference type="RefSeq" id="WP_013682320.1">
    <property type="nucleotide sequence ID" value="NC_015318.1"/>
</dbReference>
<gene>
    <name evidence="1" type="ordered locus">Hipma_1331</name>
</gene>
<reference evidence="1 2" key="1">
    <citation type="journal article" date="2011" name="Stand. Genomic Sci.">
        <title>Complete genome sequence of the thermophilic sulfur-reducer Hippea maritima type strain (MH(2)).</title>
        <authorList>
            <person name="Huntemann M."/>
            <person name="Lu M."/>
            <person name="Nolan M."/>
            <person name="Lapidus A."/>
            <person name="Lucas S."/>
            <person name="Hammon N."/>
            <person name="Deshpande S."/>
            <person name="Cheng J.F."/>
            <person name="Tapia R."/>
            <person name="Han C."/>
            <person name="Goodwin L."/>
            <person name="Pitluck S."/>
            <person name="Liolios K."/>
            <person name="Pagani I."/>
            <person name="Ivanova N."/>
            <person name="Ovchinikova G."/>
            <person name="Pati A."/>
            <person name="Chen A."/>
            <person name="Palaniappan K."/>
            <person name="Land M."/>
            <person name="Hauser L."/>
            <person name="Jeffries C.D."/>
            <person name="Detter J.C."/>
            <person name="Brambilla E.M."/>
            <person name="Rohde M."/>
            <person name="Spring S."/>
            <person name="Goker M."/>
            <person name="Woyke T."/>
            <person name="Bristow J."/>
            <person name="Eisen J.A."/>
            <person name="Markowitz V."/>
            <person name="Hugenholtz P."/>
            <person name="Kyrpides N.C."/>
            <person name="Klenk H.P."/>
            <person name="Mavromatis K."/>
        </authorList>
    </citation>
    <scope>NUCLEOTIDE SEQUENCE [LARGE SCALE GENOMIC DNA]</scope>
    <source>
        <strain evidence="2">ATCC 700847 / DSM 10411 / MH2</strain>
    </source>
</reference>
<sequence length="88" mass="10444">MSHGHGNEHRRLMGFYNAAKWAMEGRCYLDVYADDLNEEEEEQLRRHLEDLGINFDVSEKGIVKGYFEGTYDKVFPVMRQLLKEGWSW</sequence>
<dbReference type="STRING" id="760142.Hipma_1331"/>
<dbReference type="KEGG" id="hmr:Hipma_1331"/>
<organism evidence="1 2">
    <name type="scientific">Hippea maritima (strain ATCC 700847 / DSM 10411 / MH2)</name>
    <dbReference type="NCBI Taxonomy" id="760142"/>
    <lineage>
        <taxon>Bacteria</taxon>
        <taxon>Pseudomonadati</taxon>
        <taxon>Campylobacterota</taxon>
        <taxon>Desulfurellia</taxon>
        <taxon>Desulfurellales</taxon>
        <taxon>Hippeaceae</taxon>
        <taxon>Hippea</taxon>
    </lineage>
</organism>
<dbReference type="InParanoid" id="F2LXP7"/>
<name>F2LXP7_HIPMA</name>
<proteinExistence type="predicted"/>
<protein>
    <submittedName>
        <fullName evidence="1">Uncharacterized protein</fullName>
    </submittedName>
</protein>
<dbReference type="eggNOG" id="ENOG5030Z2Y">
    <property type="taxonomic scope" value="Bacteria"/>
</dbReference>
<dbReference type="Proteomes" id="UP000008139">
    <property type="component" value="Chromosome"/>
</dbReference>
<evidence type="ECO:0000313" key="1">
    <source>
        <dbReference type="EMBL" id="AEA34288.1"/>
    </source>
</evidence>
<keyword evidence="2" id="KW-1185">Reference proteome</keyword>
<evidence type="ECO:0000313" key="2">
    <source>
        <dbReference type="Proteomes" id="UP000008139"/>
    </source>
</evidence>
<dbReference type="OrthoDB" id="5516158at2"/>
<dbReference type="HOGENOM" id="CLU_2464821_0_0_7"/>
<accession>F2LXP7</accession>
<dbReference type="EMBL" id="CP002606">
    <property type="protein sequence ID" value="AEA34288.1"/>
    <property type="molecule type" value="Genomic_DNA"/>
</dbReference>